<dbReference type="AlphaFoldDB" id="A0A559K5C4"/>
<sequence length="522" mass="60024">MRIKIDLTGRTFGLLKVVERTNQRTRPKNGEVLYRCVCACGKDDIYLPKSRLENRNERKNMRSCGCQPQEKISTAQESNDLTGKVFGSLTALFIVEGKTNKKNEKYWHCKCSCGKYKDVTTHNLKAKKVTSCGCAREKEVELTMLGKRFGRYTVMRFSRKENGHFHWMCQCDCGSDEREVFETNLLNNTSQSCGCLARELSSERRKEDLTGEVFHRLKVIQRGKMIKSGDQYVSTWLCRCECGREKVVVHGKLTSGSVKSCGCLIHEDLTGQVFDMLTVLGRSENKHPRVSLWLCQCECGSVKDIPYGALVHGHTHSCGCYKRKLYDDMTIGKQFNRLYVVDRGKFEGGQFYVCICDCGNEAEVLGVNLRNGNTVSCGCYQKERASETHFKGTSTITEYCRSRLKDWKEESKKVSNYRCVITGERFDEIHHLTPFSRIIDELIEETMIPVHETMETYNKETIQLIEQKLLELHKKYGLGVCICSDSHDEFHGQYGKETATPEDFYAFYREKRGKEFTLDLTW</sequence>
<dbReference type="EMBL" id="VNJI01000038">
    <property type="protein sequence ID" value="TVY07348.1"/>
    <property type="molecule type" value="Genomic_DNA"/>
</dbReference>
<dbReference type="Proteomes" id="UP000317036">
    <property type="component" value="Unassembled WGS sequence"/>
</dbReference>
<accession>A0A559K5C4</accession>
<evidence type="ECO:0000313" key="2">
    <source>
        <dbReference type="Proteomes" id="UP000317036"/>
    </source>
</evidence>
<dbReference type="OrthoDB" id="552713at2"/>
<comment type="caution">
    <text evidence="1">The sequence shown here is derived from an EMBL/GenBank/DDBJ whole genome shotgun (WGS) entry which is preliminary data.</text>
</comment>
<organism evidence="1 2">
    <name type="scientific">Paenibacillus cremeus</name>
    <dbReference type="NCBI Taxonomy" id="2163881"/>
    <lineage>
        <taxon>Bacteria</taxon>
        <taxon>Bacillati</taxon>
        <taxon>Bacillota</taxon>
        <taxon>Bacilli</taxon>
        <taxon>Bacillales</taxon>
        <taxon>Paenibacillaceae</taxon>
        <taxon>Paenibacillus</taxon>
    </lineage>
</organism>
<name>A0A559K5C4_9BACL</name>
<protein>
    <submittedName>
        <fullName evidence="1">Uncharacterized protein</fullName>
    </submittedName>
</protein>
<keyword evidence="2" id="KW-1185">Reference proteome</keyword>
<evidence type="ECO:0000313" key="1">
    <source>
        <dbReference type="EMBL" id="TVY07348.1"/>
    </source>
</evidence>
<reference evidence="1 2" key="1">
    <citation type="submission" date="2019-07" db="EMBL/GenBank/DDBJ databases">
        <authorList>
            <person name="Kim J."/>
        </authorList>
    </citation>
    <scope>NUCLEOTIDE SEQUENCE [LARGE SCALE GENOMIC DNA]</scope>
    <source>
        <strain evidence="1 2">JC52</strain>
    </source>
</reference>
<proteinExistence type="predicted"/>
<dbReference type="RefSeq" id="WP_144851869.1">
    <property type="nucleotide sequence ID" value="NZ_VNJI01000038.1"/>
</dbReference>
<gene>
    <name evidence="1" type="ORF">FPZ49_24200</name>
</gene>